<name>A0ABU9DB77_9PROT</name>
<dbReference type="InterPro" id="IPR017938">
    <property type="entry name" value="Riboflavin_synthase-like_b-brl"/>
</dbReference>
<comment type="caution">
    <text evidence="4">The sequence shown here is derived from an EMBL/GenBank/DDBJ whole genome shotgun (WGS) entry which is preliminary data.</text>
</comment>
<dbReference type="PANTHER" id="PTHR47354">
    <property type="entry name" value="NADH OXIDOREDUCTASE HCR"/>
    <property type="match status" value="1"/>
</dbReference>
<evidence type="ECO:0000259" key="3">
    <source>
        <dbReference type="PROSITE" id="PS51384"/>
    </source>
</evidence>
<dbReference type="InterPro" id="IPR017927">
    <property type="entry name" value="FAD-bd_FR_type"/>
</dbReference>
<dbReference type="CDD" id="cd06187">
    <property type="entry name" value="O2ase_reductase_like"/>
    <property type="match status" value="1"/>
</dbReference>
<dbReference type="InterPro" id="IPR001041">
    <property type="entry name" value="2Fe-2S_ferredoxin-type"/>
</dbReference>
<organism evidence="4 5">
    <name type="scientific">Thermithiobacillus plumbiphilus</name>
    <dbReference type="NCBI Taxonomy" id="1729899"/>
    <lineage>
        <taxon>Bacteria</taxon>
        <taxon>Pseudomonadati</taxon>
        <taxon>Pseudomonadota</taxon>
        <taxon>Acidithiobacillia</taxon>
        <taxon>Acidithiobacillales</taxon>
        <taxon>Thermithiobacillaceae</taxon>
        <taxon>Thermithiobacillus</taxon>
    </lineage>
</organism>
<sequence>MSYQIIVEPSGLRFTAEPGQSVLEAALAQDVPLKHGCASGSCGDCKGKILEGDGQQGAFLPLLLSPEERAAGAAILCKFKPESDLRIQAELTRAEHWQAGIVALEPLAADVMGLWLKPDRAFPFIPGQYLRVEVPGHAGVWRSYSLAHRPRTDGLVGLQIRRAPNGLFSTQLFGQLKAGDQLTLSAAQGEFRLHPDSPRDILCIAAGTGLAPIEAILEEAFARNLDRRIHLFFGAKRERDLYHVQKLEAWAREHPNFTFTPTVSDPEDSHWAGARRLLPTVMQHGPWQDHEVYLCGSPGMIEAALELLRSHHSNMDQMHFDAFTPN</sequence>
<feature type="domain" description="FAD-binding FR-type" evidence="3">
    <location>
        <begin position="94"/>
        <end position="194"/>
    </location>
</feature>
<dbReference type="Gene3D" id="3.40.50.80">
    <property type="entry name" value="Nucleotide-binding domain of ferredoxin-NADP reductase (FNR) module"/>
    <property type="match status" value="1"/>
</dbReference>
<dbReference type="InterPro" id="IPR036010">
    <property type="entry name" value="2Fe-2S_ferredoxin-like_sf"/>
</dbReference>
<keyword evidence="5" id="KW-1185">Reference proteome</keyword>
<dbReference type="SUPFAM" id="SSF52343">
    <property type="entry name" value="Ferredoxin reductase-like, C-terminal NADP-linked domain"/>
    <property type="match status" value="1"/>
</dbReference>
<dbReference type="SUPFAM" id="SSF54292">
    <property type="entry name" value="2Fe-2S ferredoxin-like"/>
    <property type="match status" value="1"/>
</dbReference>
<dbReference type="Gene3D" id="3.10.20.30">
    <property type="match status" value="1"/>
</dbReference>
<dbReference type="InterPro" id="IPR039261">
    <property type="entry name" value="FNR_nucleotide-bd"/>
</dbReference>
<dbReference type="Pfam" id="PF00175">
    <property type="entry name" value="NAD_binding_1"/>
    <property type="match status" value="1"/>
</dbReference>
<dbReference type="Proteomes" id="UP001446205">
    <property type="component" value="Unassembled WGS sequence"/>
</dbReference>
<dbReference type="InterPro" id="IPR050415">
    <property type="entry name" value="MRET"/>
</dbReference>
<dbReference type="EMBL" id="JBBPCO010000015">
    <property type="protein sequence ID" value="MEK8090773.1"/>
    <property type="molecule type" value="Genomic_DNA"/>
</dbReference>
<dbReference type="InterPro" id="IPR001433">
    <property type="entry name" value="OxRdtase_FAD/NAD-bd"/>
</dbReference>
<gene>
    <name evidence="4" type="ORF">WOB96_13525</name>
</gene>
<dbReference type="Pfam" id="PF00111">
    <property type="entry name" value="Fer2"/>
    <property type="match status" value="1"/>
</dbReference>
<accession>A0ABU9DB77</accession>
<dbReference type="PRINTS" id="PR00371">
    <property type="entry name" value="FPNCR"/>
</dbReference>
<dbReference type="PRINTS" id="PR00410">
    <property type="entry name" value="PHEHYDRXLASE"/>
</dbReference>
<dbReference type="SUPFAM" id="SSF63380">
    <property type="entry name" value="Riboflavin synthase domain-like"/>
    <property type="match status" value="1"/>
</dbReference>
<reference evidence="4 5" key="1">
    <citation type="submission" date="2024-04" db="EMBL/GenBank/DDBJ databases">
        <authorList>
            <person name="Abashina T."/>
            <person name="Shaikin A."/>
        </authorList>
    </citation>
    <scope>NUCLEOTIDE SEQUENCE [LARGE SCALE GENOMIC DNA]</scope>
    <source>
        <strain evidence="4 5">AAFK</strain>
    </source>
</reference>
<evidence type="ECO:0000256" key="1">
    <source>
        <dbReference type="ARBA" id="ARBA00034078"/>
    </source>
</evidence>
<dbReference type="InterPro" id="IPR008333">
    <property type="entry name" value="Cbr1-like_FAD-bd_dom"/>
</dbReference>
<evidence type="ECO:0000259" key="2">
    <source>
        <dbReference type="PROSITE" id="PS51085"/>
    </source>
</evidence>
<feature type="domain" description="2Fe-2S ferredoxin-type" evidence="2">
    <location>
        <begin position="3"/>
        <end position="93"/>
    </location>
</feature>
<evidence type="ECO:0000313" key="4">
    <source>
        <dbReference type="EMBL" id="MEK8090773.1"/>
    </source>
</evidence>
<dbReference type="RefSeq" id="WP_341371829.1">
    <property type="nucleotide sequence ID" value="NZ_JBBPCO010000015.1"/>
</dbReference>
<dbReference type="Gene3D" id="2.40.30.10">
    <property type="entry name" value="Translation factors"/>
    <property type="match status" value="1"/>
</dbReference>
<proteinExistence type="predicted"/>
<dbReference type="CDD" id="cd00207">
    <property type="entry name" value="fer2"/>
    <property type="match status" value="1"/>
</dbReference>
<dbReference type="PANTHER" id="PTHR47354:SF5">
    <property type="entry name" value="PROTEIN RFBI"/>
    <property type="match status" value="1"/>
</dbReference>
<comment type="cofactor">
    <cofactor evidence="1">
        <name>[2Fe-2S] cluster</name>
        <dbReference type="ChEBI" id="CHEBI:190135"/>
    </cofactor>
</comment>
<dbReference type="PROSITE" id="PS51085">
    <property type="entry name" value="2FE2S_FER_2"/>
    <property type="match status" value="1"/>
</dbReference>
<dbReference type="Pfam" id="PF00970">
    <property type="entry name" value="FAD_binding_6"/>
    <property type="match status" value="1"/>
</dbReference>
<protein>
    <submittedName>
        <fullName evidence="4">2Fe-2S iron-sulfur cluster-binding protein</fullName>
    </submittedName>
</protein>
<evidence type="ECO:0000313" key="5">
    <source>
        <dbReference type="Proteomes" id="UP001446205"/>
    </source>
</evidence>
<dbReference type="PROSITE" id="PS51384">
    <property type="entry name" value="FAD_FR"/>
    <property type="match status" value="1"/>
</dbReference>
<dbReference type="InterPro" id="IPR012675">
    <property type="entry name" value="Beta-grasp_dom_sf"/>
</dbReference>
<dbReference type="InterPro" id="IPR001709">
    <property type="entry name" value="Flavoprot_Pyr_Nucl_cyt_Rdtase"/>
</dbReference>